<keyword evidence="2" id="KW-1133">Transmembrane helix</keyword>
<feature type="transmembrane region" description="Helical" evidence="2">
    <location>
        <begin position="7"/>
        <end position="27"/>
    </location>
</feature>
<name>C8X363_DESRD</name>
<dbReference type="OrthoDB" id="5471817at2"/>
<evidence type="ECO:0000313" key="4">
    <source>
        <dbReference type="Proteomes" id="UP000001052"/>
    </source>
</evidence>
<keyword evidence="4" id="KW-1185">Reference proteome</keyword>
<dbReference type="Proteomes" id="UP000001052">
    <property type="component" value="Chromosome"/>
</dbReference>
<proteinExistence type="predicted"/>
<evidence type="ECO:0000256" key="1">
    <source>
        <dbReference type="SAM" id="MobiDB-lite"/>
    </source>
</evidence>
<dbReference type="KEGG" id="drt:Dret_1576"/>
<reference evidence="4" key="1">
    <citation type="submission" date="2009-09" db="EMBL/GenBank/DDBJ databases">
        <title>The complete chromosome of Desulfohalobium retbaense DSM 5692.</title>
        <authorList>
            <consortium name="US DOE Joint Genome Institute (JGI-PGF)"/>
            <person name="Lucas S."/>
            <person name="Copeland A."/>
            <person name="Lapidus A."/>
            <person name="Glavina del Rio T."/>
            <person name="Dalin E."/>
            <person name="Tice H."/>
            <person name="Bruce D."/>
            <person name="Goodwin L."/>
            <person name="Pitluck S."/>
            <person name="Kyrpides N."/>
            <person name="Mavromatis K."/>
            <person name="Ivanova N."/>
            <person name="Mikhailova N."/>
            <person name="Munk A.C."/>
            <person name="Brettin T."/>
            <person name="Detter J.C."/>
            <person name="Han C."/>
            <person name="Tapia R."/>
            <person name="Larimer F."/>
            <person name="Land M."/>
            <person name="Hauser L."/>
            <person name="Markowitz V."/>
            <person name="Cheng J.-F."/>
            <person name="Hugenholtz P."/>
            <person name="Woyke T."/>
            <person name="Wu D."/>
            <person name="Spring S."/>
            <person name="Klenk H.-P."/>
            <person name="Eisen J.A."/>
        </authorList>
    </citation>
    <scope>NUCLEOTIDE SEQUENCE [LARGE SCALE GENOMIC DNA]</scope>
    <source>
        <strain evidence="4">DSM 5692</strain>
    </source>
</reference>
<protein>
    <submittedName>
        <fullName evidence="3">Uncharacterized protein</fullName>
    </submittedName>
</protein>
<gene>
    <name evidence="3" type="ordered locus">Dret_1576</name>
</gene>
<dbReference type="EMBL" id="CP001734">
    <property type="protein sequence ID" value="ACV68860.1"/>
    <property type="molecule type" value="Genomic_DNA"/>
</dbReference>
<dbReference type="AlphaFoldDB" id="C8X363"/>
<feature type="region of interest" description="Disordered" evidence="1">
    <location>
        <begin position="55"/>
        <end position="81"/>
    </location>
</feature>
<reference evidence="3 4" key="2">
    <citation type="journal article" date="2010" name="Stand. Genomic Sci.">
        <title>Complete genome sequence of Desulfohalobium retbaense type strain (HR(100)).</title>
        <authorList>
            <person name="Spring S."/>
            <person name="Nolan M."/>
            <person name="Lapidus A."/>
            <person name="Glavina Del Rio T."/>
            <person name="Copeland A."/>
            <person name="Tice H."/>
            <person name="Cheng J.F."/>
            <person name="Lucas S."/>
            <person name="Land M."/>
            <person name="Chen F."/>
            <person name="Bruce D."/>
            <person name="Goodwin L."/>
            <person name="Pitluck S."/>
            <person name="Ivanova N."/>
            <person name="Mavromatis K."/>
            <person name="Mikhailova N."/>
            <person name="Pati A."/>
            <person name="Chen A."/>
            <person name="Palaniappan K."/>
            <person name="Hauser L."/>
            <person name="Chang Y.J."/>
            <person name="Jeffries C.D."/>
            <person name="Munk C."/>
            <person name="Kiss H."/>
            <person name="Chain P."/>
            <person name="Han C."/>
            <person name="Brettin T."/>
            <person name="Detter J.C."/>
            <person name="Schuler E."/>
            <person name="Goker M."/>
            <person name="Rohde M."/>
            <person name="Bristow J."/>
            <person name="Eisen J.A."/>
            <person name="Markowitz V."/>
            <person name="Hugenholtz P."/>
            <person name="Kyrpides N.C."/>
            <person name="Klenk H.P."/>
        </authorList>
    </citation>
    <scope>NUCLEOTIDE SEQUENCE [LARGE SCALE GENOMIC DNA]</scope>
    <source>
        <strain evidence="3 4">DSM 5692</strain>
    </source>
</reference>
<organism evidence="3 4">
    <name type="scientific">Desulfohalobium retbaense (strain ATCC 49708 / DSM 5692 / JCM 16813 / HR100)</name>
    <dbReference type="NCBI Taxonomy" id="485915"/>
    <lineage>
        <taxon>Bacteria</taxon>
        <taxon>Pseudomonadati</taxon>
        <taxon>Thermodesulfobacteriota</taxon>
        <taxon>Desulfovibrionia</taxon>
        <taxon>Desulfovibrionales</taxon>
        <taxon>Desulfohalobiaceae</taxon>
        <taxon>Desulfohalobium</taxon>
    </lineage>
</organism>
<sequence length="371" mass="40495">MGMLGKKWGLIGIGVLGVALLAVGIWMRGQGPQSPSTGAGYQHRARINNATRGAMNATAGPQNASSQVSQSASEGDGPQAPSVVERLESGFLKNAARFVVSQYVPAQAADGGSTPSLELTFRTLNTRYGIDLQGVTYSSDSVRNGRTEVLSALFQPQVITATRHFLGDRFAQQLVEVGLETEKRFGRGQEEPVTRALNRSEVGDLMQRLGDRLRQWGAVAGVFSRQPDLFAKVESFQQAEQAVFQANFTLDKVSVRYERASQSNGDVDLDKLRQELEQAGAAYKAAIAKRESIRRTLVDSLRQALPESSMREADLLYLAQWLHRRRAEGLAKDTVLQTLGEALQDYGRDLVQRGGELQRQGEEIEGNSAEG</sequence>
<dbReference type="HOGENOM" id="CLU_745421_0_0_7"/>
<keyword evidence="2" id="KW-0812">Transmembrane</keyword>
<dbReference type="RefSeq" id="WP_015752003.1">
    <property type="nucleotide sequence ID" value="NC_013223.1"/>
</dbReference>
<feature type="compositionally biased region" description="Low complexity" evidence="1">
    <location>
        <begin position="64"/>
        <end position="73"/>
    </location>
</feature>
<dbReference type="eggNOG" id="ENOG50346KH">
    <property type="taxonomic scope" value="Bacteria"/>
</dbReference>
<evidence type="ECO:0000256" key="2">
    <source>
        <dbReference type="SAM" id="Phobius"/>
    </source>
</evidence>
<accession>C8X363</accession>
<evidence type="ECO:0000313" key="3">
    <source>
        <dbReference type="EMBL" id="ACV68860.1"/>
    </source>
</evidence>
<keyword evidence="2" id="KW-0472">Membrane</keyword>